<keyword evidence="3" id="KW-1185">Reference proteome</keyword>
<feature type="domain" description="BCAS3 WD40" evidence="1">
    <location>
        <begin position="72"/>
        <end position="205"/>
    </location>
</feature>
<dbReference type="InterPro" id="IPR048382">
    <property type="entry name" value="BCAS3_WD40"/>
</dbReference>
<organism evidence="2 3">
    <name type="scientific">Brassica napus</name>
    <name type="common">Rape</name>
    <dbReference type="NCBI Taxonomy" id="3708"/>
    <lineage>
        <taxon>Eukaryota</taxon>
        <taxon>Viridiplantae</taxon>
        <taxon>Streptophyta</taxon>
        <taxon>Embryophyta</taxon>
        <taxon>Tracheophyta</taxon>
        <taxon>Spermatophyta</taxon>
        <taxon>Magnoliopsida</taxon>
        <taxon>eudicotyledons</taxon>
        <taxon>Gunneridae</taxon>
        <taxon>Pentapetalae</taxon>
        <taxon>rosids</taxon>
        <taxon>malvids</taxon>
        <taxon>Brassicales</taxon>
        <taxon>Brassicaceae</taxon>
        <taxon>Brassiceae</taxon>
        <taxon>Brassica</taxon>
    </lineage>
</organism>
<sequence>MKSTTTKANIIINNNGVNHQTTNRFLPNSLKFISSCIKTASSGVRSASASVAASLSPDSQEPKDQQVLWSSFDRLHTSESCFKNILLLGYANGFQVVDIDDASNVSELVSRRDDPVTFLQMQPLPDRCEGVEGFRSSHPILLAVADESNGSVRNGFDDPIALSPTVVRFYSLRSHNYVHVLRFRSTVYMVRCSPRIVAVGLGSQVSYKFTIFRFKSNTRNKNIDI</sequence>
<gene>
    <name evidence="2" type="ORF">HID58_033249</name>
</gene>
<accession>A0ABQ8BYT0</accession>
<protein>
    <recommendedName>
        <fullName evidence="1">BCAS3 WD40 domain-containing protein</fullName>
    </recommendedName>
</protein>
<dbReference type="PANTHER" id="PTHR13268">
    <property type="entry name" value="BREAST CARCINOMA AMPLIFIED SEQUENCE 3"/>
    <property type="match status" value="1"/>
</dbReference>
<dbReference type="PANTHER" id="PTHR13268:SF14">
    <property type="entry name" value="BCAS3 DOMAIN-CONTAINING PROTEIN"/>
    <property type="match status" value="1"/>
</dbReference>
<dbReference type="Pfam" id="PF21034">
    <property type="entry name" value="BCAS3_WD40"/>
    <property type="match status" value="1"/>
</dbReference>
<dbReference type="InterPro" id="IPR045142">
    <property type="entry name" value="BCAS3-like"/>
</dbReference>
<proteinExistence type="predicted"/>
<dbReference type="Proteomes" id="UP000824890">
    <property type="component" value="Unassembled WGS sequence"/>
</dbReference>
<evidence type="ECO:0000259" key="1">
    <source>
        <dbReference type="Pfam" id="PF21034"/>
    </source>
</evidence>
<comment type="caution">
    <text evidence="2">The sequence shown here is derived from an EMBL/GenBank/DDBJ whole genome shotgun (WGS) entry which is preliminary data.</text>
</comment>
<evidence type="ECO:0000313" key="3">
    <source>
        <dbReference type="Proteomes" id="UP000824890"/>
    </source>
</evidence>
<name>A0ABQ8BYT0_BRANA</name>
<dbReference type="EMBL" id="JAGKQM010000009">
    <property type="protein sequence ID" value="KAH0909928.1"/>
    <property type="molecule type" value="Genomic_DNA"/>
</dbReference>
<evidence type="ECO:0000313" key="2">
    <source>
        <dbReference type="EMBL" id="KAH0909928.1"/>
    </source>
</evidence>
<reference evidence="2 3" key="1">
    <citation type="submission" date="2021-05" db="EMBL/GenBank/DDBJ databases">
        <title>Genome Assembly of Synthetic Allotetraploid Brassica napus Reveals Homoeologous Exchanges between Subgenomes.</title>
        <authorList>
            <person name="Davis J.T."/>
        </authorList>
    </citation>
    <scope>NUCLEOTIDE SEQUENCE [LARGE SCALE GENOMIC DNA]</scope>
    <source>
        <strain evidence="3">cv. Da-Ae</strain>
        <tissue evidence="2">Seedling</tissue>
    </source>
</reference>